<accession>A0A1C6REK1</accession>
<dbReference type="AlphaFoldDB" id="A0A1C6REK1"/>
<sequence>MTPVRQESPVGTSGKEGKSAKDAATPRRAVTGAGGKRNKQVKARPARSETKNPTSRTKIAQVRLQPDEVADLEMVVRHLNLGSTSEALREGLRLLVREAAEAQAADEIRAFYEGEQAPLPAGVAPATEAELQAADDTQW</sequence>
<name>A0A1C6REK1_9ACTN</name>
<dbReference type="Proteomes" id="UP000198906">
    <property type="component" value="Unassembled WGS sequence"/>
</dbReference>
<feature type="compositionally biased region" description="Basic residues" evidence="1">
    <location>
        <begin position="36"/>
        <end position="45"/>
    </location>
</feature>
<evidence type="ECO:0000313" key="2">
    <source>
        <dbReference type="EMBL" id="SCL15513.1"/>
    </source>
</evidence>
<gene>
    <name evidence="2" type="ORF">GA0074694_1248</name>
</gene>
<organism evidence="2 3">
    <name type="scientific">Micromonospora inyonensis</name>
    <dbReference type="NCBI Taxonomy" id="47866"/>
    <lineage>
        <taxon>Bacteria</taxon>
        <taxon>Bacillati</taxon>
        <taxon>Actinomycetota</taxon>
        <taxon>Actinomycetes</taxon>
        <taxon>Micromonosporales</taxon>
        <taxon>Micromonosporaceae</taxon>
        <taxon>Micromonospora</taxon>
    </lineage>
</organism>
<proteinExistence type="predicted"/>
<evidence type="ECO:0000313" key="3">
    <source>
        <dbReference type="Proteomes" id="UP000198906"/>
    </source>
</evidence>
<protein>
    <recommendedName>
        <fullName evidence="4">Ribbon-helix-helix protein, copG family</fullName>
    </recommendedName>
</protein>
<feature type="compositionally biased region" description="Basic and acidic residues" evidence="1">
    <location>
        <begin position="15"/>
        <end position="25"/>
    </location>
</feature>
<evidence type="ECO:0000256" key="1">
    <source>
        <dbReference type="SAM" id="MobiDB-lite"/>
    </source>
</evidence>
<keyword evidence="3" id="KW-1185">Reference proteome</keyword>
<feature type="region of interest" description="Disordered" evidence="1">
    <location>
        <begin position="1"/>
        <end position="63"/>
    </location>
</feature>
<dbReference type="RefSeq" id="WP_245714559.1">
    <property type="nucleotide sequence ID" value="NZ_FMHU01000001.1"/>
</dbReference>
<dbReference type="STRING" id="47866.GA0074694_1248"/>
<evidence type="ECO:0008006" key="4">
    <source>
        <dbReference type="Google" id="ProtNLM"/>
    </source>
</evidence>
<dbReference type="EMBL" id="FMHU01000001">
    <property type="protein sequence ID" value="SCL15513.1"/>
    <property type="molecule type" value="Genomic_DNA"/>
</dbReference>
<reference evidence="3" key="1">
    <citation type="submission" date="2016-06" db="EMBL/GenBank/DDBJ databases">
        <authorList>
            <person name="Varghese N."/>
        </authorList>
    </citation>
    <scope>NUCLEOTIDE SEQUENCE [LARGE SCALE GENOMIC DNA]</scope>
    <source>
        <strain evidence="3">DSM 46123</strain>
    </source>
</reference>